<dbReference type="InterPro" id="IPR008978">
    <property type="entry name" value="HSP20-like_chaperone"/>
</dbReference>
<dbReference type="GO" id="GO:0051082">
    <property type="term" value="F:unfolded protein binding"/>
    <property type="evidence" value="ECO:0007669"/>
    <property type="project" value="TreeGrafter"/>
</dbReference>
<dbReference type="GO" id="GO:0031204">
    <property type="term" value="P:post-translational protein targeting to membrane, translocation"/>
    <property type="evidence" value="ECO:0007669"/>
    <property type="project" value="InterPro"/>
</dbReference>
<dbReference type="InterPro" id="IPR037898">
    <property type="entry name" value="NudC_fam"/>
</dbReference>
<dbReference type="CDD" id="cd06467">
    <property type="entry name" value="p23_NUDC_like"/>
    <property type="match status" value="1"/>
</dbReference>
<protein>
    <recommendedName>
        <fullName evidence="4">CS domain-containing protein</fullName>
    </recommendedName>
</protein>
<evidence type="ECO:0000256" key="1">
    <source>
        <dbReference type="ARBA" id="ARBA00004496"/>
    </source>
</evidence>
<dbReference type="Pfam" id="PF09802">
    <property type="entry name" value="Sec66"/>
    <property type="match status" value="1"/>
</dbReference>
<feature type="compositionally biased region" description="Low complexity" evidence="3">
    <location>
        <begin position="170"/>
        <end position="195"/>
    </location>
</feature>
<dbReference type="PROSITE" id="PS51203">
    <property type="entry name" value="CS"/>
    <property type="match status" value="1"/>
</dbReference>
<organism evidence="5 6">
    <name type="scientific">Diacronema lutheri</name>
    <name type="common">Unicellular marine alga</name>
    <name type="synonym">Monochrysis lutheri</name>
    <dbReference type="NCBI Taxonomy" id="2081491"/>
    <lineage>
        <taxon>Eukaryota</taxon>
        <taxon>Haptista</taxon>
        <taxon>Haptophyta</taxon>
        <taxon>Pavlovophyceae</taxon>
        <taxon>Pavlovales</taxon>
        <taxon>Pavlovaceae</taxon>
        <taxon>Diacronema</taxon>
    </lineage>
</organism>
<dbReference type="Gene3D" id="2.60.40.790">
    <property type="match status" value="1"/>
</dbReference>
<accession>A0A8J5XKS9</accession>
<feature type="domain" description="CS" evidence="4">
    <location>
        <begin position="195"/>
        <end position="288"/>
    </location>
</feature>
<evidence type="ECO:0000256" key="2">
    <source>
        <dbReference type="ARBA" id="ARBA00022490"/>
    </source>
</evidence>
<gene>
    <name evidence="5" type="ORF">KFE25_012214</name>
</gene>
<comment type="subcellular location">
    <subcellularLocation>
        <location evidence="1">Cytoplasm</location>
    </subcellularLocation>
</comment>
<dbReference type="EMBL" id="JAGTXO010000021">
    <property type="protein sequence ID" value="KAG8462394.1"/>
    <property type="molecule type" value="Genomic_DNA"/>
</dbReference>
<sequence length="291" mass="31859">MGTSVLLALAAVVTLIALAIGGYVWWREQLHATTSYVDELDDKSYIDLDFDTAERETYAKMAEAYAEDPRRVSNDMLSGALLRRAMAMVPHIERVERDRPSVHRLSQNSYIPFSIVDELMEAETLLDGEIKEVQAEAERLRPGWGRAVYAQAYDIVRRQRAEAQREGERAAPPAKPAAAKPAAPLAAEGAAADGASTPPFSWSQTTEEVELAIRVPAGTHKKDVSVQFGTQTCTVRVSGSGAPPVMGGRLAHKVNADECTWSLVGDGEARKLHVTLFKQQAAEWRQLMASV</sequence>
<name>A0A8J5XKS9_DIALT</name>
<dbReference type="InterPro" id="IPR007052">
    <property type="entry name" value="CS_dom"/>
</dbReference>
<dbReference type="OrthoDB" id="73168at2759"/>
<keyword evidence="6" id="KW-1185">Reference proteome</keyword>
<dbReference type="Proteomes" id="UP000751190">
    <property type="component" value="Unassembled WGS sequence"/>
</dbReference>
<dbReference type="PANTHER" id="PTHR12356:SF3">
    <property type="entry name" value="NUCLEAR MIGRATION PROTEIN NUDC"/>
    <property type="match status" value="1"/>
</dbReference>
<evidence type="ECO:0000313" key="5">
    <source>
        <dbReference type="EMBL" id="KAG8462394.1"/>
    </source>
</evidence>
<evidence type="ECO:0000313" key="6">
    <source>
        <dbReference type="Proteomes" id="UP000751190"/>
    </source>
</evidence>
<dbReference type="Pfam" id="PF04969">
    <property type="entry name" value="CS"/>
    <property type="match status" value="1"/>
</dbReference>
<dbReference type="SUPFAM" id="SSF49764">
    <property type="entry name" value="HSP20-like chaperones"/>
    <property type="match status" value="1"/>
</dbReference>
<dbReference type="GO" id="GO:0006457">
    <property type="term" value="P:protein folding"/>
    <property type="evidence" value="ECO:0007669"/>
    <property type="project" value="TreeGrafter"/>
</dbReference>
<keyword evidence="2" id="KW-0963">Cytoplasm</keyword>
<dbReference type="OMA" id="NADECTW"/>
<feature type="region of interest" description="Disordered" evidence="3">
    <location>
        <begin position="160"/>
        <end position="203"/>
    </location>
</feature>
<proteinExistence type="predicted"/>
<dbReference type="GO" id="GO:0031207">
    <property type="term" value="C:Sec62/Sec63 complex"/>
    <property type="evidence" value="ECO:0007669"/>
    <property type="project" value="InterPro"/>
</dbReference>
<comment type="caution">
    <text evidence="5">The sequence shown here is derived from an EMBL/GenBank/DDBJ whole genome shotgun (WGS) entry which is preliminary data.</text>
</comment>
<dbReference type="AlphaFoldDB" id="A0A8J5XKS9"/>
<evidence type="ECO:0000256" key="3">
    <source>
        <dbReference type="SAM" id="MobiDB-lite"/>
    </source>
</evidence>
<reference evidence="5" key="1">
    <citation type="submission" date="2021-05" db="EMBL/GenBank/DDBJ databases">
        <title>The genome of the haptophyte Pavlova lutheri (Diacronema luteri, Pavlovales) - a model for lipid biosynthesis in eukaryotic algae.</title>
        <authorList>
            <person name="Hulatt C.J."/>
            <person name="Posewitz M.C."/>
        </authorList>
    </citation>
    <scope>NUCLEOTIDE SEQUENCE</scope>
    <source>
        <strain evidence="5">NIVA-4/92</strain>
    </source>
</reference>
<feature type="compositionally biased region" description="Basic and acidic residues" evidence="3">
    <location>
        <begin position="160"/>
        <end position="169"/>
    </location>
</feature>
<dbReference type="PANTHER" id="PTHR12356">
    <property type="entry name" value="NUCLEAR MOVEMENT PROTEIN NUDC"/>
    <property type="match status" value="1"/>
</dbReference>
<evidence type="ECO:0000259" key="4">
    <source>
        <dbReference type="PROSITE" id="PS51203"/>
    </source>
</evidence>
<dbReference type="InterPro" id="IPR018624">
    <property type="entry name" value="Sec66"/>
</dbReference>